<sequence length="193" mass="22241">MMQDIRRGYDHLTIWLRPDIKKELDIHFSTDKVFKYRHLTNRTNWTLPRSSKYTDGLATFMKTKSRVSKSLEREATSAETFKYTHMLKANKERFADERSAAHYRLEAATQQSQPSRDDLGSNASIVDPDWVCRETASKPYKNRIYWLGLFFTSGLRTSTLAASSASASTTSPADLEEVVDLRQKLTQELHQQA</sequence>
<dbReference type="Proteomes" id="UP000289738">
    <property type="component" value="Chromosome B08"/>
</dbReference>
<reference evidence="1 2" key="1">
    <citation type="submission" date="2019-01" db="EMBL/GenBank/DDBJ databases">
        <title>Sequencing of cultivated peanut Arachis hypogaea provides insights into genome evolution and oil improvement.</title>
        <authorList>
            <person name="Chen X."/>
        </authorList>
    </citation>
    <scope>NUCLEOTIDE SEQUENCE [LARGE SCALE GENOMIC DNA]</scope>
    <source>
        <strain evidence="2">cv. Fuhuasheng</strain>
        <tissue evidence="1">Leaves</tissue>
    </source>
</reference>
<organism evidence="1 2">
    <name type="scientific">Arachis hypogaea</name>
    <name type="common">Peanut</name>
    <dbReference type="NCBI Taxonomy" id="3818"/>
    <lineage>
        <taxon>Eukaryota</taxon>
        <taxon>Viridiplantae</taxon>
        <taxon>Streptophyta</taxon>
        <taxon>Embryophyta</taxon>
        <taxon>Tracheophyta</taxon>
        <taxon>Spermatophyta</taxon>
        <taxon>Magnoliopsida</taxon>
        <taxon>eudicotyledons</taxon>
        <taxon>Gunneridae</taxon>
        <taxon>Pentapetalae</taxon>
        <taxon>rosids</taxon>
        <taxon>fabids</taxon>
        <taxon>Fabales</taxon>
        <taxon>Fabaceae</taxon>
        <taxon>Papilionoideae</taxon>
        <taxon>50 kb inversion clade</taxon>
        <taxon>dalbergioids sensu lato</taxon>
        <taxon>Dalbergieae</taxon>
        <taxon>Pterocarpus clade</taxon>
        <taxon>Arachis</taxon>
    </lineage>
</organism>
<comment type="caution">
    <text evidence="1">The sequence shown here is derived from an EMBL/GenBank/DDBJ whole genome shotgun (WGS) entry which is preliminary data.</text>
</comment>
<evidence type="ECO:0000313" key="1">
    <source>
        <dbReference type="EMBL" id="RYQ96601.1"/>
    </source>
</evidence>
<name>A0A444Y3R5_ARAHY</name>
<evidence type="ECO:0000313" key="2">
    <source>
        <dbReference type="Proteomes" id="UP000289738"/>
    </source>
</evidence>
<proteinExistence type="predicted"/>
<gene>
    <name evidence="1" type="ORF">Ahy_B08g092422</name>
</gene>
<accession>A0A444Y3R5</accession>
<dbReference type="EMBL" id="SDMP01000018">
    <property type="protein sequence ID" value="RYQ96601.1"/>
    <property type="molecule type" value="Genomic_DNA"/>
</dbReference>
<dbReference type="AlphaFoldDB" id="A0A444Y3R5"/>
<protein>
    <submittedName>
        <fullName evidence="1">Uncharacterized protein</fullName>
    </submittedName>
</protein>
<keyword evidence="2" id="KW-1185">Reference proteome</keyword>